<dbReference type="AlphaFoldDB" id="A0A919EEJ3"/>
<dbReference type="InterPro" id="IPR036689">
    <property type="entry name" value="ESAT-6-like_sf"/>
</dbReference>
<comment type="caution">
    <text evidence="2">The sequence shown here is derived from an EMBL/GenBank/DDBJ whole genome shotgun (WGS) entry which is preliminary data.</text>
</comment>
<feature type="region of interest" description="Disordered" evidence="1">
    <location>
        <begin position="114"/>
        <end position="133"/>
    </location>
</feature>
<protein>
    <recommendedName>
        <fullName evidence="4">WXG100 family type VII secretion target</fullName>
    </recommendedName>
</protein>
<dbReference type="Gene3D" id="1.10.287.1060">
    <property type="entry name" value="ESAT-6-like"/>
    <property type="match status" value="1"/>
</dbReference>
<evidence type="ECO:0008006" key="4">
    <source>
        <dbReference type="Google" id="ProtNLM"/>
    </source>
</evidence>
<proteinExistence type="predicted"/>
<organism evidence="2 3">
    <name type="scientific">Streptomyces mashuensis</name>
    <dbReference type="NCBI Taxonomy" id="33904"/>
    <lineage>
        <taxon>Bacteria</taxon>
        <taxon>Bacillati</taxon>
        <taxon>Actinomycetota</taxon>
        <taxon>Actinomycetes</taxon>
        <taxon>Kitasatosporales</taxon>
        <taxon>Streptomycetaceae</taxon>
        <taxon>Streptomyces</taxon>
    </lineage>
</organism>
<dbReference type="SUPFAM" id="SSF140453">
    <property type="entry name" value="EsxAB dimer-like"/>
    <property type="match status" value="1"/>
</dbReference>
<feature type="compositionally biased region" description="Low complexity" evidence="1">
    <location>
        <begin position="114"/>
        <end position="126"/>
    </location>
</feature>
<gene>
    <name evidence="2" type="ORF">GCM10010218_43870</name>
</gene>
<dbReference type="Proteomes" id="UP000638313">
    <property type="component" value="Unassembled WGS sequence"/>
</dbReference>
<sequence length="133" mass="14961">MGNERLAAQDDNLSSLVRDLDEMERYLKTKIEHLNDLVGSVDNGWKSPAATAYKELQLTVNRDAVRIREMLILVEEAVKLSRDGFNAQDMEILHHFQQLQKSTTGQQKILAMANANPQPKQPAAGPRSALDDY</sequence>
<evidence type="ECO:0000313" key="3">
    <source>
        <dbReference type="Proteomes" id="UP000638313"/>
    </source>
</evidence>
<reference evidence="2" key="1">
    <citation type="journal article" date="2014" name="Int. J. Syst. Evol. Microbiol.">
        <title>Complete genome sequence of Corynebacterium casei LMG S-19264T (=DSM 44701T), isolated from a smear-ripened cheese.</title>
        <authorList>
            <consortium name="US DOE Joint Genome Institute (JGI-PGF)"/>
            <person name="Walter F."/>
            <person name="Albersmeier A."/>
            <person name="Kalinowski J."/>
            <person name="Ruckert C."/>
        </authorList>
    </citation>
    <scope>NUCLEOTIDE SEQUENCE</scope>
    <source>
        <strain evidence="2">JCM 4059</strain>
    </source>
</reference>
<keyword evidence="3" id="KW-1185">Reference proteome</keyword>
<dbReference type="EMBL" id="BNBD01000009">
    <property type="protein sequence ID" value="GHF57682.1"/>
    <property type="molecule type" value="Genomic_DNA"/>
</dbReference>
<evidence type="ECO:0000313" key="2">
    <source>
        <dbReference type="EMBL" id="GHF57682.1"/>
    </source>
</evidence>
<reference evidence="2" key="2">
    <citation type="submission" date="2020-09" db="EMBL/GenBank/DDBJ databases">
        <authorList>
            <person name="Sun Q."/>
            <person name="Ohkuma M."/>
        </authorList>
    </citation>
    <scope>NUCLEOTIDE SEQUENCE</scope>
    <source>
        <strain evidence="2">JCM 4059</strain>
    </source>
</reference>
<dbReference type="RefSeq" id="WP_190131358.1">
    <property type="nucleotide sequence ID" value="NZ_BNBD01000009.1"/>
</dbReference>
<evidence type="ECO:0000256" key="1">
    <source>
        <dbReference type="SAM" id="MobiDB-lite"/>
    </source>
</evidence>
<accession>A0A919EEJ3</accession>
<name>A0A919EEJ3_9ACTN</name>